<keyword evidence="3" id="KW-0238">DNA-binding</keyword>
<reference evidence="6" key="1">
    <citation type="submission" date="2022-09" db="EMBL/GenBank/DDBJ databases">
        <title>Complete Genomes of Fervidibacillus albus and Fervidibacillus halotolerans isolated from tidal flat sediments.</title>
        <authorList>
            <person name="Kwon K.K."/>
            <person name="Yang S.-H."/>
            <person name="Park M.J."/>
            <person name="Oh H.-M."/>
        </authorList>
    </citation>
    <scope>NUCLEOTIDE SEQUENCE</scope>
    <source>
        <strain evidence="6">MEBiC13594</strain>
    </source>
</reference>
<dbReference type="InterPro" id="IPR005119">
    <property type="entry name" value="LysR_subst-bd"/>
</dbReference>
<accession>A0A9E8M0Y5</accession>
<dbReference type="AlphaFoldDB" id="A0A9E8M0Y5"/>
<keyword evidence="7" id="KW-1185">Reference proteome</keyword>
<dbReference type="InterPro" id="IPR036390">
    <property type="entry name" value="WH_DNA-bd_sf"/>
</dbReference>
<dbReference type="GO" id="GO:0003700">
    <property type="term" value="F:DNA-binding transcription factor activity"/>
    <property type="evidence" value="ECO:0007669"/>
    <property type="project" value="InterPro"/>
</dbReference>
<dbReference type="Gene3D" id="3.40.190.290">
    <property type="match status" value="1"/>
</dbReference>
<feature type="domain" description="HTH lysR-type" evidence="5">
    <location>
        <begin position="1"/>
        <end position="58"/>
    </location>
</feature>
<evidence type="ECO:0000259" key="5">
    <source>
        <dbReference type="PROSITE" id="PS50931"/>
    </source>
</evidence>
<dbReference type="SUPFAM" id="SSF46785">
    <property type="entry name" value="Winged helix' DNA-binding domain"/>
    <property type="match status" value="1"/>
</dbReference>
<comment type="similarity">
    <text evidence="1">Belongs to the LysR transcriptional regulatory family.</text>
</comment>
<sequence length="295" mass="34455">MEIRYLNYFVVVAEKRSFTKAAEQLHISQPSLSSAIKNMEKSLDLKLIERSTKEFRLTEEGELLYQEAKKLIRHHENVLNELENVKKSGVGEFSIGLIESSMLWLPDLLNQFKENFPHVKVKLLEVLSLEEVEEALWNYEIHLAITNQFIHREEIETAPVYRERLVALFPPQHPLTEKPYIHLSDLAEEPFIVSREGFQTREDILKAFREVGIVPNIQFEIERFETATRLVEENLGVTMIPENYVKYAKSLSANARPIQDFPLLRTVYLAFEKNRYLPPTASGFIDLVKNYFEKD</sequence>
<dbReference type="KEGG" id="fhl:OE105_03255"/>
<dbReference type="InterPro" id="IPR050950">
    <property type="entry name" value="HTH-type_LysR_regulators"/>
</dbReference>
<evidence type="ECO:0000313" key="6">
    <source>
        <dbReference type="EMBL" id="WAA13161.1"/>
    </source>
</evidence>
<evidence type="ECO:0000256" key="4">
    <source>
        <dbReference type="ARBA" id="ARBA00023163"/>
    </source>
</evidence>
<dbReference type="InterPro" id="IPR036388">
    <property type="entry name" value="WH-like_DNA-bd_sf"/>
</dbReference>
<dbReference type="Gene3D" id="1.10.10.10">
    <property type="entry name" value="Winged helix-like DNA-binding domain superfamily/Winged helix DNA-binding domain"/>
    <property type="match status" value="1"/>
</dbReference>
<dbReference type="GO" id="GO:0003677">
    <property type="term" value="F:DNA binding"/>
    <property type="evidence" value="ECO:0007669"/>
    <property type="project" value="UniProtKB-KW"/>
</dbReference>
<dbReference type="CDD" id="cd05466">
    <property type="entry name" value="PBP2_LTTR_substrate"/>
    <property type="match status" value="1"/>
</dbReference>
<dbReference type="GO" id="GO:0005829">
    <property type="term" value="C:cytosol"/>
    <property type="evidence" value="ECO:0007669"/>
    <property type="project" value="TreeGrafter"/>
</dbReference>
<evidence type="ECO:0000256" key="2">
    <source>
        <dbReference type="ARBA" id="ARBA00023015"/>
    </source>
</evidence>
<protein>
    <submittedName>
        <fullName evidence="6">LysR family transcriptional regulator</fullName>
    </submittedName>
</protein>
<dbReference type="FunFam" id="1.10.10.10:FF:000001">
    <property type="entry name" value="LysR family transcriptional regulator"/>
    <property type="match status" value="1"/>
</dbReference>
<dbReference type="Pfam" id="PF03466">
    <property type="entry name" value="LysR_substrate"/>
    <property type="match status" value="1"/>
</dbReference>
<gene>
    <name evidence="6" type="ORF">OE105_03255</name>
</gene>
<keyword evidence="2" id="KW-0805">Transcription regulation</keyword>
<dbReference type="SUPFAM" id="SSF53850">
    <property type="entry name" value="Periplasmic binding protein-like II"/>
    <property type="match status" value="1"/>
</dbReference>
<dbReference type="PRINTS" id="PR00039">
    <property type="entry name" value="HTHLYSR"/>
</dbReference>
<keyword evidence="4" id="KW-0804">Transcription</keyword>
<dbReference type="PANTHER" id="PTHR30419:SF8">
    <property type="entry name" value="NITROGEN ASSIMILATION TRANSCRIPTIONAL ACTIVATOR-RELATED"/>
    <property type="match status" value="1"/>
</dbReference>
<organism evidence="6 7">
    <name type="scientific">Fervidibacillus halotolerans</name>
    <dbReference type="NCBI Taxonomy" id="2980027"/>
    <lineage>
        <taxon>Bacteria</taxon>
        <taxon>Bacillati</taxon>
        <taxon>Bacillota</taxon>
        <taxon>Bacilli</taxon>
        <taxon>Bacillales</taxon>
        <taxon>Bacillaceae</taxon>
        <taxon>Fervidibacillus</taxon>
    </lineage>
</organism>
<evidence type="ECO:0000256" key="3">
    <source>
        <dbReference type="ARBA" id="ARBA00023125"/>
    </source>
</evidence>
<evidence type="ECO:0000256" key="1">
    <source>
        <dbReference type="ARBA" id="ARBA00009437"/>
    </source>
</evidence>
<evidence type="ECO:0000313" key="7">
    <source>
        <dbReference type="Proteomes" id="UP001164726"/>
    </source>
</evidence>
<name>A0A9E8M0Y5_9BACI</name>
<dbReference type="Pfam" id="PF00126">
    <property type="entry name" value="HTH_1"/>
    <property type="match status" value="1"/>
</dbReference>
<dbReference type="InterPro" id="IPR000847">
    <property type="entry name" value="LysR_HTH_N"/>
</dbReference>
<dbReference type="Proteomes" id="UP001164726">
    <property type="component" value="Chromosome"/>
</dbReference>
<dbReference type="PANTHER" id="PTHR30419">
    <property type="entry name" value="HTH-TYPE TRANSCRIPTIONAL REGULATOR YBHD"/>
    <property type="match status" value="1"/>
</dbReference>
<dbReference type="RefSeq" id="WP_275421304.1">
    <property type="nucleotide sequence ID" value="NZ_CP106877.1"/>
</dbReference>
<proteinExistence type="inferred from homology"/>
<dbReference type="PROSITE" id="PS50931">
    <property type="entry name" value="HTH_LYSR"/>
    <property type="match status" value="1"/>
</dbReference>
<dbReference type="EMBL" id="CP106877">
    <property type="protein sequence ID" value="WAA13161.1"/>
    <property type="molecule type" value="Genomic_DNA"/>
</dbReference>